<sequence length="503" mass="54681">MAVTSWMLWIELTVLAATLSFCVLWLIGRWAPSTRRAGAAVPPGNDTASYLFQDDLMFDHHAGAVPAAKGDTLCWPDLRGWLEDRFDGLPLTLTELEKDKTLTARPVDDGDTAELQLLRTEHGTRITLRDAPHGCPAERHQMLLARSHMQEAAEALLAAPIPIWKTSPDGAVIWKNAACEAAFDPASQAVNAPEPDQTGVTRFSIVEVGRTRATWYEAHSAAGRSEVLHHAIDITKIVTAEAMQKDFVQTLTKTFAYLTTGLAVFDRNRKLALFNPALVDLTSLPVQFLSGRPDLMAFFDNLRNRSVMPEPRSYASWRSQIGDVIESAEGGLYEETWSLPNDVTYRVTGRPHPDGAVAFLFEDISADVMTARRSRTQVDMRQSALDRLSDAVMVIGADNVLAFCNTAATRLLGIDPDTCFADMTVTDLMRACAAALPSTAGWRDVEAALRARSQEGAVRGPIEIADGAGLTGKVELLPGGARMLTLSGQRHLAPPIPARAAAG</sequence>
<keyword evidence="1" id="KW-0472">Membrane</keyword>
<feature type="domain" description="PAS" evidence="2">
    <location>
        <begin position="249"/>
        <end position="315"/>
    </location>
</feature>
<evidence type="ECO:0000259" key="2">
    <source>
        <dbReference type="SMART" id="SM00091"/>
    </source>
</evidence>
<feature type="domain" description="PAS" evidence="2">
    <location>
        <begin position="379"/>
        <end position="447"/>
    </location>
</feature>
<evidence type="ECO:0000313" key="4">
    <source>
        <dbReference type="Proteomes" id="UP000244446"/>
    </source>
</evidence>
<dbReference type="Proteomes" id="UP000244446">
    <property type="component" value="Unassembled WGS sequence"/>
</dbReference>
<accession>A0A2T7G8L9</accession>
<comment type="caution">
    <text evidence="3">The sequence shown here is derived from an EMBL/GenBank/DDBJ whole genome shotgun (WGS) entry which is preliminary data.</text>
</comment>
<dbReference type="RefSeq" id="WP_108691618.1">
    <property type="nucleotide sequence ID" value="NZ_QCYH01000003.1"/>
</dbReference>
<keyword evidence="4" id="KW-1185">Reference proteome</keyword>
<dbReference type="InterPro" id="IPR000014">
    <property type="entry name" value="PAS"/>
</dbReference>
<name>A0A2T7G8L9_9RHOB</name>
<evidence type="ECO:0000256" key="1">
    <source>
        <dbReference type="SAM" id="Phobius"/>
    </source>
</evidence>
<keyword evidence="1" id="KW-1133">Transmembrane helix</keyword>
<reference evidence="3 4" key="1">
    <citation type="submission" date="2018-04" db="EMBL/GenBank/DDBJ databases">
        <title>Pelagivirga bohaiensis gen. nov., sp. nov., a bacterium isolated from the Bohai Sea.</title>
        <authorList>
            <person name="Ji X."/>
        </authorList>
    </citation>
    <scope>NUCLEOTIDE SEQUENCE [LARGE SCALE GENOMIC DNA]</scope>
    <source>
        <strain evidence="3 4">BH-SD19</strain>
    </source>
</reference>
<dbReference type="SMART" id="SM00091">
    <property type="entry name" value="PAS"/>
    <property type="match status" value="2"/>
</dbReference>
<dbReference type="EMBL" id="QCYH01000003">
    <property type="protein sequence ID" value="PVA10759.1"/>
    <property type="molecule type" value="Genomic_DNA"/>
</dbReference>
<feature type="transmembrane region" description="Helical" evidence="1">
    <location>
        <begin position="6"/>
        <end position="27"/>
    </location>
</feature>
<evidence type="ECO:0000313" key="3">
    <source>
        <dbReference type="EMBL" id="PVA10759.1"/>
    </source>
</evidence>
<dbReference type="InterPro" id="IPR035965">
    <property type="entry name" value="PAS-like_dom_sf"/>
</dbReference>
<dbReference type="OrthoDB" id="9797304at2"/>
<organism evidence="3 4">
    <name type="scientific">Pelagivirga sediminicola</name>
    <dbReference type="NCBI Taxonomy" id="2170575"/>
    <lineage>
        <taxon>Bacteria</taxon>
        <taxon>Pseudomonadati</taxon>
        <taxon>Pseudomonadota</taxon>
        <taxon>Alphaproteobacteria</taxon>
        <taxon>Rhodobacterales</taxon>
        <taxon>Paracoccaceae</taxon>
        <taxon>Pelagivirga</taxon>
    </lineage>
</organism>
<dbReference type="SUPFAM" id="SSF55785">
    <property type="entry name" value="PYP-like sensor domain (PAS domain)"/>
    <property type="match status" value="2"/>
</dbReference>
<keyword evidence="1" id="KW-0812">Transmembrane</keyword>
<dbReference type="Pfam" id="PF12860">
    <property type="entry name" value="PAS_7"/>
    <property type="match status" value="1"/>
</dbReference>
<protein>
    <recommendedName>
        <fullName evidence="2">PAS domain-containing protein</fullName>
    </recommendedName>
</protein>
<gene>
    <name evidence="3" type="ORF">DC366_07755</name>
</gene>
<proteinExistence type="predicted"/>
<dbReference type="AlphaFoldDB" id="A0A2T7G8L9"/>